<dbReference type="Proteomes" id="UP000284842">
    <property type="component" value="Unassembled WGS sequence"/>
</dbReference>
<feature type="compositionally biased region" description="Low complexity" evidence="1">
    <location>
        <begin position="95"/>
        <end position="117"/>
    </location>
</feature>
<feature type="compositionally biased region" description="Low complexity" evidence="1">
    <location>
        <begin position="216"/>
        <end position="228"/>
    </location>
</feature>
<gene>
    <name evidence="2" type="ORF">CVT24_002564</name>
</gene>
<organism evidence="2 3">
    <name type="scientific">Panaeolus cyanescens</name>
    <dbReference type="NCBI Taxonomy" id="181874"/>
    <lineage>
        <taxon>Eukaryota</taxon>
        <taxon>Fungi</taxon>
        <taxon>Dikarya</taxon>
        <taxon>Basidiomycota</taxon>
        <taxon>Agaricomycotina</taxon>
        <taxon>Agaricomycetes</taxon>
        <taxon>Agaricomycetidae</taxon>
        <taxon>Agaricales</taxon>
        <taxon>Agaricineae</taxon>
        <taxon>Galeropsidaceae</taxon>
        <taxon>Panaeolus</taxon>
    </lineage>
</organism>
<comment type="caution">
    <text evidence="2">The sequence shown here is derived from an EMBL/GenBank/DDBJ whole genome shotgun (WGS) entry which is preliminary data.</text>
</comment>
<feature type="compositionally biased region" description="Low complexity" evidence="1">
    <location>
        <begin position="535"/>
        <end position="548"/>
    </location>
</feature>
<dbReference type="OrthoDB" id="3214991at2759"/>
<keyword evidence="3" id="KW-1185">Reference proteome</keyword>
<dbReference type="AlphaFoldDB" id="A0A409YU37"/>
<accession>A0A409YU37</accession>
<evidence type="ECO:0008006" key="4">
    <source>
        <dbReference type="Google" id="ProtNLM"/>
    </source>
</evidence>
<evidence type="ECO:0000256" key="1">
    <source>
        <dbReference type="SAM" id="MobiDB-lite"/>
    </source>
</evidence>
<protein>
    <recommendedName>
        <fullName evidence="4">HECT domain-containing protein</fullName>
    </recommendedName>
</protein>
<feature type="region of interest" description="Disordered" evidence="1">
    <location>
        <begin position="91"/>
        <end position="124"/>
    </location>
</feature>
<name>A0A409YU37_9AGAR</name>
<proteinExistence type="predicted"/>
<reference evidence="2 3" key="1">
    <citation type="journal article" date="2018" name="Evol. Lett.">
        <title>Horizontal gene cluster transfer increased hallucinogenic mushroom diversity.</title>
        <authorList>
            <person name="Reynolds H.T."/>
            <person name="Vijayakumar V."/>
            <person name="Gluck-Thaler E."/>
            <person name="Korotkin H.B."/>
            <person name="Matheny P.B."/>
            <person name="Slot J.C."/>
        </authorList>
    </citation>
    <scope>NUCLEOTIDE SEQUENCE [LARGE SCALE GENOMIC DNA]</scope>
    <source>
        <strain evidence="2 3">2629</strain>
    </source>
</reference>
<dbReference type="EMBL" id="NHTK01000641">
    <property type="protein sequence ID" value="PPR06478.1"/>
    <property type="molecule type" value="Genomic_DNA"/>
</dbReference>
<feature type="compositionally biased region" description="Low complexity" evidence="1">
    <location>
        <begin position="154"/>
        <end position="166"/>
    </location>
</feature>
<evidence type="ECO:0000313" key="2">
    <source>
        <dbReference type="EMBL" id="PPR06478.1"/>
    </source>
</evidence>
<feature type="region of interest" description="Disordered" evidence="1">
    <location>
        <begin position="137"/>
        <end position="182"/>
    </location>
</feature>
<feature type="region of interest" description="Disordered" evidence="1">
    <location>
        <begin position="200"/>
        <end position="253"/>
    </location>
</feature>
<sequence length="1072" mass="116972">MITLDMSSLSNDDRTRLQEFLSSRNPNSTSVGTDLTQTAMLSPSSTSFQPSSTIVSQHLTMPANTGLGLLPAPPSPLPSQTSSAIGSATVPMHQPVSSLPPHLQHLSSQSHQISQSSMPAQPAHSSIPLYRSIHQMPHTSTSASAPPHYGGTQGSQLGQPSGSLSPALATGRPSASAPVTGGISRHLRSQVNQERLAAAAVNLPPRHSGRVTRLASGSSSTQSVSISGRQGGRSARGGYQRSVRGTRAQAVSGPVRPIRPANVKAEIASLFQYDEVTGEALSVPVVIKVYPSQHMGTREFQDDLFVYQFRRGSFNQWLQYCGLLHLAEFQLDQTIYDVMQFAQSAIEDGPHNIHLPRRPITNMDNEVGSAGSAILERKNQNLSLLGLLNRGRPRLSRLSNSSSDVRLQLRPTHDGFTLLDFAQDRWTFAHPTLCVEDKRLVINFVIRTSSPLSARVIFHSNPLHCVDVPCISTYIYTRFPNDSGDVLSEVEPSESDLPPASESGDSDQDMDLPLSVTLARANERDQNNRTHRQTRAATAAARNNTRATPPLNSQDLGASIAHLIPSTLWSTPYIPPVSENAIIVSETELLEEAIFKAATGRISNPPPLNITGSSVSDLADNLIEAIRKAWVSSDFATIVSTERDFRMYVLFLLLITCAVYSFRLSVNPDGVTLSLGHGVEIEAVHLALEKYRRQRGLWFAPAADNYSSISVSHTLLPAHVSQSRLEGLGVLGALVALSLCYGIAPEPLSPSSIQFYLNDCDFQSLSASFIAEWSPLLYHTVQQWLGTEFSDNNLQNFQSHFASYHDAEVGRFYNRTPESHAALAVEMLYRSLIGPVLPSHPEIAAFLRGFNLETNGGFSMKRLRYLLVGGTEALLNRVWSSRIQDFSSLLPFLRFPAPKTSVNDSILAALGLQEAGLTFKKLVHRFLEGTGIPAAIHFTEILDKFSNVIDLSGIEEESFRPKMLAWAISGHPSIDVHEANSGLALYLCTSDDDNYIPYAQATREAMARCGIICWKTCMTQAKIPAGYLESLALQSYPSEASSNLPSFQTFQEAFDFWMLGQILSGIGGHSIL</sequence>
<evidence type="ECO:0000313" key="3">
    <source>
        <dbReference type="Proteomes" id="UP000284842"/>
    </source>
</evidence>
<dbReference type="InParanoid" id="A0A409YU37"/>
<feature type="region of interest" description="Disordered" evidence="1">
    <location>
        <begin position="485"/>
        <end position="552"/>
    </location>
</feature>